<dbReference type="Pfam" id="PF01400">
    <property type="entry name" value="Astacin"/>
    <property type="match status" value="1"/>
</dbReference>
<evidence type="ECO:0000256" key="3">
    <source>
        <dbReference type="SAM" id="Phobius"/>
    </source>
</evidence>
<feature type="transmembrane region" description="Helical" evidence="3">
    <location>
        <begin position="367"/>
        <end position="389"/>
    </location>
</feature>
<dbReference type="InterPro" id="IPR001506">
    <property type="entry name" value="Peptidase_M12A"/>
</dbReference>
<dbReference type="InterPro" id="IPR024079">
    <property type="entry name" value="MetalloPept_cat_dom_sf"/>
</dbReference>
<keyword evidence="1" id="KW-1015">Disulfide bond</keyword>
<dbReference type="WBParaSite" id="BXY_0590500.1">
    <property type="protein sequence ID" value="BXY_0590500.1"/>
    <property type="gene ID" value="BXY_0590500"/>
</dbReference>
<feature type="transmembrane region" description="Helical" evidence="3">
    <location>
        <begin position="200"/>
        <end position="218"/>
    </location>
</feature>
<dbReference type="SMART" id="SM00235">
    <property type="entry name" value="ZnMc"/>
    <property type="match status" value="1"/>
</dbReference>
<feature type="active site" evidence="2">
    <location>
        <position position="190"/>
    </location>
</feature>
<dbReference type="AlphaFoldDB" id="A0A1I7RYT7"/>
<comment type="caution">
    <text evidence="2">Lacks conserved residue(s) required for the propagation of feature annotation.</text>
</comment>
<feature type="transmembrane region" description="Helical" evidence="3">
    <location>
        <begin position="410"/>
        <end position="435"/>
    </location>
</feature>
<feature type="transmembrane region" description="Helical" evidence="3">
    <location>
        <begin position="271"/>
        <end position="293"/>
    </location>
</feature>
<reference evidence="6" key="1">
    <citation type="submission" date="2016-11" db="UniProtKB">
        <authorList>
            <consortium name="WormBaseParasite"/>
        </authorList>
    </citation>
    <scope>IDENTIFICATION</scope>
</reference>
<dbReference type="PANTHER" id="PTHR10127">
    <property type="entry name" value="DISCOIDIN, CUB, EGF, LAMININ , AND ZINC METALLOPROTEASE DOMAIN CONTAINING"/>
    <property type="match status" value="1"/>
</dbReference>
<name>A0A1I7RYT7_BURXY</name>
<evidence type="ECO:0000313" key="6">
    <source>
        <dbReference type="WBParaSite" id="BXY_0590500.1"/>
    </source>
</evidence>
<evidence type="ECO:0000313" key="5">
    <source>
        <dbReference type="Proteomes" id="UP000095284"/>
    </source>
</evidence>
<dbReference type="Proteomes" id="UP000095284">
    <property type="component" value="Unplaced"/>
</dbReference>
<dbReference type="InterPro" id="IPR006026">
    <property type="entry name" value="Peptidase_Metallo"/>
</dbReference>
<evidence type="ECO:0000259" key="4">
    <source>
        <dbReference type="PROSITE" id="PS51864"/>
    </source>
</evidence>
<keyword evidence="3" id="KW-1133">Transmembrane helix</keyword>
<keyword evidence="3" id="KW-0812">Transmembrane</keyword>
<feature type="transmembrane region" description="Helical" evidence="3">
    <location>
        <begin position="455"/>
        <end position="475"/>
    </location>
</feature>
<dbReference type="SUPFAM" id="SSF55486">
    <property type="entry name" value="Metalloproteases ('zincins'), catalytic domain"/>
    <property type="match status" value="1"/>
</dbReference>
<protein>
    <submittedName>
        <fullName evidence="6">ZnMc domain-containing protein</fullName>
    </submittedName>
</protein>
<dbReference type="GO" id="GO:0006508">
    <property type="term" value="P:proteolysis"/>
    <property type="evidence" value="ECO:0007669"/>
    <property type="project" value="InterPro"/>
</dbReference>
<dbReference type="Gene3D" id="3.40.390.10">
    <property type="entry name" value="Collagenase (Catalytic Domain)"/>
    <property type="match status" value="1"/>
</dbReference>
<sequence length="522" mass="60497">MNRLNFIEGKLLDVEEVKSPSSIPYLDDLFAAHDEHGNPQRVLASQDKPEEKPFLFEGDMLLTSKQMDEIVMNVEHQLFLKDIGKPELMMRNRFKRTLTSNIISRWTELRIPYRIHPERGPNKTLIEAGIKAWTDATCLEFEEKTGGLLQPHIVFIKGSGCYSNVGKSSMNGQYVSIGRGCENPYIVAHEIEEVFNFVRIVEPVVSLVTLALSVYGACKIYNVSTINGNLKVIFITTAALCLYLSIAHSIYNFIPREYYQTSSGDYGRAYLLHGFAGTIHFLIIVVEFKYLLIAIERLYAYRVRGRYEEFGHGFSFRLLVMAFLASLCILSFRMRAAWIEYDYLPIDERLIKTIHPHSTLWGHFSCFFLLSSVITAIAAMIFYCLHVTIKRDEIIYYPLHVRYEIEQTKYVLKYILSLLSLATILLVCCVLYYAVIFYLVRWKKVDEDGFEVKSLVALIMVSLCIYNFTCMLYMVREFPQLQKAVRKDLPFLHRHILEDRPHRVVPADEADAYFKQLSHHWA</sequence>
<dbReference type="PANTHER" id="PTHR10127:SF877">
    <property type="entry name" value="ZINC METALLOPROTEINASE NAS-34"/>
    <property type="match status" value="1"/>
</dbReference>
<feature type="transmembrane region" description="Helical" evidence="3">
    <location>
        <begin position="314"/>
        <end position="334"/>
    </location>
</feature>
<organism evidence="5 6">
    <name type="scientific">Bursaphelenchus xylophilus</name>
    <name type="common">Pinewood nematode worm</name>
    <name type="synonym">Aphelenchoides xylophilus</name>
    <dbReference type="NCBI Taxonomy" id="6326"/>
    <lineage>
        <taxon>Eukaryota</taxon>
        <taxon>Metazoa</taxon>
        <taxon>Ecdysozoa</taxon>
        <taxon>Nematoda</taxon>
        <taxon>Chromadorea</taxon>
        <taxon>Rhabditida</taxon>
        <taxon>Tylenchina</taxon>
        <taxon>Tylenchomorpha</taxon>
        <taxon>Aphelenchoidea</taxon>
        <taxon>Aphelenchoididae</taxon>
        <taxon>Bursaphelenchus</taxon>
    </lineage>
</organism>
<proteinExistence type="predicted"/>
<evidence type="ECO:0000256" key="2">
    <source>
        <dbReference type="PROSITE-ProRule" id="PRU01211"/>
    </source>
</evidence>
<evidence type="ECO:0000256" key="1">
    <source>
        <dbReference type="ARBA" id="ARBA00023157"/>
    </source>
</evidence>
<keyword evidence="3" id="KW-0472">Membrane</keyword>
<feature type="transmembrane region" description="Helical" evidence="3">
    <location>
        <begin position="230"/>
        <end position="251"/>
    </location>
</feature>
<accession>A0A1I7RYT7</accession>
<dbReference type="GO" id="GO:0008270">
    <property type="term" value="F:zinc ion binding"/>
    <property type="evidence" value="ECO:0007669"/>
    <property type="project" value="InterPro"/>
</dbReference>
<dbReference type="PROSITE" id="PS51864">
    <property type="entry name" value="ASTACIN"/>
    <property type="match status" value="1"/>
</dbReference>
<feature type="domain" description="Peptidase M12A" evidence="4">
    <location>
        <begin position="96"/>
        <end position="191"/>
    </location>
</feature>
<dbReference type="GO" id="GO:0004222">
    <property type="term" value="F:metalloendopeptidase activity"/>
    <property type="evidence" value="ECO:0007669"/>
    <property type="project" value="InterPro"/>
</dbReference>